<dbReference type="RefSeq" id="WP_211800112.1">
    <property type="nucleotide sequence ID" value="NZ_JAGSCS010000004.1"/>
</dbReference>
<dbReference type="GO" id="GO:0016758">
    <property type="term" value="F:hexosyltransferase activity"/>
    <property type="evidence" value="ECO:0007669"/>
    <property type="project" value="UniProtKB-ARBA"/>
</dbReference>
<dbReference type="PANTHER" id="PTHR22916">
    <property type="entry name" value="GLYCOSYLTRANSFERASE"/>
    <property type="match status" value="1"/>
</dbReference>
<gene>
    <name evidence="2" type="ORF">KCG48_04440</name>
</gene>
<evidence type="ECO:0000259" key="1">
    <source>
        <dbReference type="Pfam" id="PF00535"/>
    </source>
</evidence>
<dbReference type="Pfam" id="PF00535">
    <property type="entry name" value="Glycos_transf_2"/>
    <property type="match status" value="1"/>
</dbReference>
<dbReference type="InterPro" id="IPR029044">
    <property type="entry name" value="Nucleotide-diphossugar_trans"/>
</dbReference>
<organism evidence="2 3">
    <name type="scientific">Proteiniclasticum sediminis</name>
    <dbReference type="NCBI Taxonomy" id="2804028"/>
    <lineage>
        <taxon>Bacteria</taxon>
        <taxon>Bacillati</taxon>
        <taxon>Bacillota</taxon>
        <taxon>Clostridia</taxon>
        <taxon>Eubacteriales</taxon>
        <taxon>Clostridiaceae</taxon>
        <taxon>Proteiniclasticum</taxon>
    </lineage>
</organism>
<evidence type="ECO:0000313" key="2">
    <source>
        <dbReference type="EMBL" id="MBR0575586.1"/>
    </source>
</evidence>
<name>A0A941CQR3_9CLOT</name>
<dbReference type="Gene3D" id="3.90.550.10">
    <property type="entry name" value="Spore Coat Polysaccharide Biosynthesis Protein SpsA, Chain A"/>
    <property type="match status" value="1"/>
</dbReference>
<proteinExistence type="predicted"/>
<evidence type="ECO:0000313" key="3">
    <source>
        <dbReference type="Proteomes" id="UP000675379"/>
    </source>
</evidence>
<dbReference type="InterPro" id="IPR001173">
    <property type="entry name" value="Glyco_trans_2-like"/>
</dbReference>
<dbReference type="CDD" id="cd04196">
    <property type="entry name" value="GT_2_like_d"/>
    <property type="match status" value="1"/>
</dbReference>
<dbReference type="Proteomes" id="UP000675379">
    <property type="component" value="Unassembled WGS sequence"/>
</dbReference>
<keyword evidence="3" id="KW-1185">Reference proteome</keyword>
<sequence>MISVCMATYKGEHYVAEQLRSILSQLGEKDEVIVSDDHSPDNTLQVIRDLNDPRVKLSLNPGERGYAKNFEHALSQANGDYIFLSDQDDVWVPGKVEKMMKALEKDALVVSDAAIVDGDLKTLIPSHFALYGVKTGFWYNFAKTRYIGACMAFRKELLKKVLPMPKNQKLCAHDYWIMLVGEAYFSVGLVEEPLLLYRRHGGNASTGGVKSTNSLAHKLQVRSYCLGHLLVRKFV</sequence>
<comment type="caution">
    <text evidence="2">The sequence shown here is derived from an EMBL/GenBank/DDBJ whole genome shotgun (WGS) entry which is preliminary data.</text>
</comment>
<dbReference type="AlphaFoldDB" id="A0A941CQR3"/>
<dbReference type="EMBL" id="JAGSCS010000004">
    <property type="protein sequence ID" value="MBR0575586.1"/>
    <property type="molecule type" value="Genomic_DNA"/>
</dbReference>
<accession>A0A941CQR3</accession>
<reference evidence="2" key="1">
    <citation type="submission" date="2021-04" db="EMBL/GenBank/DDBJ databases">
        <title>Proteiniclasticum sedimins sp. nov., an obligate anaerobic bacterium isolated from anaerobic sludge.</title>
        <authorList>
            <person name="Liu J."/>
        </authorList>
    </citation>
    <scope>NUCLEOTIDE SEQUENCE</scope>
    <source>
        <strain evidence="2">BAD-10</strain>
    </source>
</reference>
<dbReference type="SUPFAM" id="SSF53448">
    <property type="entry name" value="Nucleotide-diphospho-sugar transferases"/>
    <property type="match status" value="1"/>
</dbReference>
<protein>
    <submittedName>
        <fullName evidence="2">Glycosyltransferase family 2 protein</fullName>
    </submittedName>
</protein>
<dbReference type="PANTHER" id="PTHR22916:SF3">
    <property type="entry name" value="UDP-GLCNAC:BETAGAL BETA-1,3-N-ACETYLGLUCOSAMINYLTRANSFERASE-LIKE PROTEIN 1"/>
    <property type="match status" value="1"/>
</dbReference>
<feature type="domain" description="Glycosyltransferase 2-like" evidence="1">
    <location>
        <begin position="3"/>
        <end position="161"/>
    </location>
</feature>